<dbReference type="Proteomes" id="UP001066276">
    <property type="component" value="Chromosome 6"/>
</dbReference>
<dbReference type="InterPro" id="IPR001841">
    <property type="entry name" value="Znf_RING"/>
</dbReference>
<evidence type="ECO:0000256" key="2">
    <source>
        <dbReference type="ARBA" id="ARBA00022490"/>
    </source>
</evidence>
<dbReference type="EMBL" id="JANPWB010000010">
    <property type="protein sequence ID" value="KAJ1134344.1"/>
    <property type="molecule type" value="Genomic_DNA"/>
</dbReference>
<keyword evidence="4" id="KW-0053">Apoptosis</keyword>
<dbReference type="InterPro" id="IPR008974">
    <property type="entry name" value="TRAF-like"/>
</dbReference>
<protein>
    <recommendedName>
        <fullName evidence="11">TNF receptor-associated factor</fullName>
        <ecNumber evidence="11">2.3.2.27</ecNumber>
    </recommendedName>
</protein>
<evidence type="ECO:0000256" key="10">
    <source>
        <dbReference type="ARBA" id="ARBA00023054"/>
    </source>
</evidence>
<dbReference type="Pfam" id="PF02176">
    <property type="entry name" value="zf-TRAF"/>
    <property type="match status" value="1"/>
</dbReference>
<proteinExistence type="inferred from homology"/>
<feature type="domain" description="RING-type" evidence="14">
    <location>
        <begin position="101"/>
        <end position="140"/>
    </location>
</feature>
<evidence type="ECO:0000256" key="13">
    <source>
        <dbReference type="SAM" id="Coils"/>
    </source>
</evidence>
<dbReference type="Gene3D" id="1.20.5.170">
    <property type="match status" value="1"/>
</dbReference>
<dbReference type="InterPro" id="IPR017907">
    <property type="entry name" value="Znf_RING_CS"/>
</dbReference>
<keyword evidence="2 11" id="KW-0963">Cytoplasm</keyword>
<comment type="subcellular location">
    <subcellularLocation>
        <location evidence="1 11">Cytoplasm</location>
    </subcellularLocation>
</comment>
<keyword evidence="5 11" id="KW-0479">Metal-binding</keyword>
<dbReference type="PANTHER" id="PTHR10131">
    <property type="entry name" value="TNF RECEPTOR ASSOCIATED FACTOR"/>
    <property type="match status" value="1"/>
</dbReference>
<dbReference type="GO" id="GO:0061630">
    <property type="term" value="F:ubiquitin protein ligase activity"/>
    <property type="evidence" value="ECO:0007669"/>
    <property type="project" value="UniProtKB-EC"/>
</dbReference>
<evidence type="ECO:0000256" key="3">
    <source>
        <dbReference type="ARBA" id="ARBA00022499"/>
    </source>
</evidence>
<dbReference type="PROSITE" id="PS00518">
    <property type="entry name" value="ZF_RING_1"/>
    <property type="match status" value="1"/>
</dbReference>
<dbReference type="GO" id="GO:0006915">
    <property type="term" value="P:apoptotic process"/>
    <property type="evidence" value="ECO:0007669"/>
    <property type="project" value="UniProtKB-KW"/>
</dbReference>
<dbReference type="Gene3D" id="3.30.40.10">
    <property type="entry name" value="Zinc/RING finger domain, C3HC4 (zinc finger)"/>
    <property type="match status" value="1"/>
</dbReference>
<feature type="domain" description="MATH" evidence="15">
    <location>
        <begin position="355"/>
        <end position="501"/>
    </location>
</feature>
<keyword evidence="17" id="KW-1185">Reference proteome</keyword>
<evidence type="ECO:0000259" key="15">
    <source>
        <dbReference type="PROSITE" id="PS50144"/>
    </source>
</evidence>
<comment type="similarity">
    <text evidence="11">Belongs to the TNF receptor-associated factor family.</text>
</comment>
<evidence type="ECO:0000256" key="4">
    <source>
        <dbReference type="ARBA" id="ARBA00022703"/>
    </source>
</evidence>
<evidence type="ECO:0000256" key="12">
    <source>
        <dbReference type="PROSITE-ProRule" id="PRU00175"/>
    </source>
</evidence>
<keyword evidence="3" id="KW-1017">Isopeptide bond</keyword>
<evidence type="ECO:0000256" key="1">
    <source>
        <dbReference type="ARBA" id="ARBA00004496"/>
    </source>
</evidence>
<comment type="caution">
    <text evidence="16">The sequence shown here is derived from an EMBL/GenBank/DDBJ whole genome shotgun (WGS) entry which is preliminary data.</text>
</comment>
<accession>A0AAV7Q582</accession>
<dbReference type="Gene3D" id="2.60.210.10">
    <property type="entry name" value="Apoptosis, Tumor Necrosis Factor Receptor Associated Protein 2, Chain A"/>
    <property type="match status" value="1"/>
</dbReference>
<evidence type="ECO:0000313" key="17">
    <source>
        <dbReference type="Proteomes" id="UP001066276"/>
    </source>
</evidence>
<dbReference type="FunFam" id="2.60.210.10:FF:000001">
    <property type="entry name" value="TNF receptor-associated factor"/>
    <property type="match status" value="1"/>
</dbReference>
<evidence type="ECO:0000256" key="7">
    <source>
        <dbReference type="ARBA" id="ARBA00022771"/>
    </source>
</evidence>
<evidence type="ECO:0000256" key="11">
    <source>
        <dbReference type="PIRNR" id="PIRNR015614"/>
    </source>
</evidence>
<dbReference type="PIRSF" id="PIRSF015614">
    <property type="entry name" value="TRAF"/>
    <property type="match status" value="1"/>
</dbReference>
<comment type="catalytic activity">
    <reaction evidence="11">
        <text>S-ubiquitinyl-[E2 ubiquitin-conjugating enzyme]-L-cysteine + [acceptor protein]-L-lysine = [E2 ubiquitin-conjugating enzyme]-L-cysteine + N(6)-ubiquitinyl-[acceptor protein]-L-lysine.</text>
        <dbReference type="EC" id="2.3.2.27"/>
    </reaction>
</comment>
<dbReference type="InterPro" id="IPR002083">
    <property type="entry name" value="MATH/TRAF_dom"/>
</dbReference>
<dbReference type="GO" id="GO:0008270">
    <property type="term" value="F:zinc ion binding"/>
    <property type="evidence" value="ECO:0007669"/>
    <property type="project" value="UniProtKB-UniRule"/>
</dbReference>
<dbReference type="FunFam" id="3.30.40.10:FF:000189">
    <property type="entry name" value="TNF receptor-associated factor"/>
    <property type="match status" value="1"/>
</dbReference>
<dbReference type="InterPro" id="IPR001293">
    <property type="entry name" value="Znf_TRAF"/>
</dbReference>
<evidence type="ECO:0000256" key="5">
    <source>
        <dbReference type="ARBA" id="ARBA00022723"/>
    </source>
</evidence>
<dbReference type="EC" id="2.3.2.27" evidence="11"/>
<dbReference type="GO" id="GO:0042981">
    <property type="term" value="P:regulation of apoptotic process"/>
    <property type="evidence" value="ECO:0007669"/>
    <property type="project" value="InterPro"/>
</dbReference>
<dbReference type="SUPFAM" id="SSF57850">
    <property type="entry name" value="RING/U-box"/>
    <property type="match status" value="1"/>
</dbReference>
<dbReference type="SMART" id="SM00061">
    <property type="entry name" value="MATH"/>
    <property type="match status" value="1"/>
</dbReference>
<keyword evidence="8 11" id="KW-0862">Zinc</keyword>
<name>A0AAV7Q582_PLEWA</name>
<dbReference type="GO" id="GO:0005737">
    <property type="term" value="C:cytoplasm"/>
    <property type="evidence" value="ECO:0007669"/>
    <property type="project" value="UniProtKB-SubCell"/>
</dbReference>
<evidence type="ECO:0000313" key="16">
    <source>
        <dbReference type="EMBL" id="KAJ1134344.1"/>
    </source>
</evidence>
<dbReference type="PANTHER" id="PTHR10131:SF138">
    <property type="entry name" value="RE66324P"/>
    <property type="match status" value="1"/>
</dbReference>
<dbReference type="GO" id="GO:0009898">
    <property type="term" value="C:cytoplasmic side of plasma membrane"/>
    <property type="evidence" value="ECO:0007669"/>
    <property type="project" value="TreeGrafter"/>
</dbReference>
<sequence>MCNLRTRDIGRSRPSIYSSLGVNRPQCVTSTWRRQNFQSSTETSAQPLAAPETMSLLIFSPPALTEHFHELHTSSDTQGDAGTWAGYPLLKRHTYDRKYLCCNCELLLRDPVQNINCGHRFCLCCYQLLVRKGNLKCPACVKERIEPSEKSKNNLGKCFRDNAIKREVLNLSVSCSNKGCDWTGLLKELEEKHRSSCSAEMIDCPYKSLGCSDKVKRKFLEDHEKERVVFHQRLLKEAFLSSSTLSQSVTSGLKEVKSALVNDGDQKLGESFQSTVEKRLSEVEAKQKTLQNILAVLSREMGRRELTPTSSDEVEARIAILEDKVKEQDSMLVLKDMMLQGLATHLQALQQATYDGTFIWKINDIERKMKEARTGKRTALFSPAFYTGRYGYKVCLKIFLNGDGAGHRSHVSLFLVIMKGEYDFQLAWPFLHKVVFLLLDQTNQHHVSASFRPSSESSSFQQPVTAMNVASGIPEFVPLDLLHTGANKYLQDDTLAIKAVIDTSS</sequence>
<keyword evidence="10 13" id="KW-0175">Coiled coil</keyword>
<dbReference type="AlphaFoldDB" id="A0AAV7Q582"/>
<keyword evidence="7 12" id="KW-0863">Zinc-finger</keyword>
<evidence type="ECO:0000259" key="14">
    <source>
        <dbReference type="PROSITE" id="PS50089"/>
    </source>
</evidence>
<feature type="coiled-coil region" evidence="13">
    <location>
        <begin position="280"/>
        <end position="331"/>
    </location>
</feature>
<evidence type="ECO:0000256" key="8">
    <source>
        <dbReference type="ARBA" id="ARBA00022833"/>
    </source>
</evidence>
<dbReference type="GO" id="GO:0043122">
    <property type="term" value="P:regulation of canonical NF-kappaB signal transduction"/>
    <property type="evidence" value="ECO:0007669"/>
    <property type="project" value="TreeGrafter"/>
</dbReference>
<gene>
    <name evidence="16" type="ORF">NDU88_000796</name>
</gene>
<evidence type="ECO:0000256" key="9">
    <source>
        <dbReference type="ARBA" id="ARBA00022843"/>
    </source>
</evidence>
<dbReference type="GO" id="GO:0007165">
    <property type="term" value="P:signal transduction"/>
    <property type="evidence" value="ECO:0007669"/>
    <property type="project" value="InterPro"/>
</dbReference>
<dbReference type="InterPro" id="IPR012227">
    <property type="entry name" value="TNF_rcpt-assoc_TRAF_met"/>
</dbReference>
<dbReference type="SUPFAM" id="SSF49599">
    <property type="entry name" value="TRAF domain-like"/>
    <property type="match status" value="2"/>
</dbReference>
<dbReference type="PROSITE" id="PS50144">
    <property type="entry name" value="MATH"/>
    <property type="match status" value="1"/>
</dbReference>
<organism evidence="16 17">
    <name type="scientific">Pleurodeles waltl</name>
    <name type="common">Iberian ribbed newt</name>
    <dbReference type="NCBI Taxonomy" id="8319"/>
    <lineage>
        <taxon>Eukaryota</taxon>
        <taxon>Metazoa</taxon>
        <taxon>Chordata</taxon>
        <taxon>Craniata</taxon>
        <taxon>Vertebrata</taxon>
        <taxon>Euteleostomi</taxon>
        <taxon>Amphibia</taxon>
        <taxon>Batrachia</taxon>
        <taxon>Caudata</taxon>
        <taxon>Salamandroidea</taxon>
        <taxon>Salamandridae</taxon>
        <taxon>Pleurodelinae</taxon>
        <taxon>Pleurodeles</taxon>
    </lineage>
</organism>
<keyword evidence="9" id="KW-0832">Ubl conjugation</keyword>
<dbReference type="Pfam" id="PF21355">
    <property type="entry name" value="TRAF-mep_MATH"/>
    <property type="match status" value="1"/>
</dbReference>
<dbReference type="InterPro" id="IPR013083">
    <property type="entry name" value="Znf_RING/FYVE/PHD"/>
</dbReference>
<evidence type="ECO:0000256" key="6">
    <source>
        <dbReference type="ARBA" id="ARBA00022737"/>
    </source>
</evidence>
<keyword evidence="6" id="KW-0677">Repeat</keyword>
<reference evidence="16" key="1">
    <citation type="journal article" date="2022" name="bioRxiv">
        <title>Sequencing and chromosome-scale assembly of the giantPleurodeles waltlgenome.</title>
        <authorList>
            <person name="Brown T."/>
            <person name="Elewa A."/>
            <person name="Iarovenko S."/>
            <person name="Subramanian E."/>
            <person name="Araus A.J."/>
            <person name="Petzold A."/>
            <person name="Susuki M."/>
            <person name="Suzuki K.-i.T."/>
            <person name="Hayashi T."/>
            <person name="Toyoda A."/>
            <person name="Oliveira C."/>
            <person name="Osipova E."/>
            <person name="Leigh N.D."/>
            <person name="Simon A."/>
            <person name="Yun M.H."/>
        </authorList>
    </citation>
    <scope>NUCLEOTIDE SEQUENCE</scope>
    <source>
        <strain evidence="16">20211129_DDA</strain>
        <tissue evidence="16">Liver</tissue>
    </source>
</reference>
<dbReference type="GO" id="GO:0005164">
    <property type="term" value="F:tumor necrosis factor receptor binding"/>
    <property type="evidence" value="ECO:0007669"/>
    <property type="project" value="UniProtKB-UniRule"/>
</dbReference>
<dbReference type="PROSITE" id="PS50089">
    <property type="entry name" value="ZF_RING_2"/>
    <property type="match status" value="1"/>
</dbReference>
<dbReference type="InterPro" id="IPR049342">
    <property type="entry name" value="TRAF1-6_MATH_dom"/>
</dbReference>